<evidence type="ECO:0000313" key="2">
    <source>
        <dbReference type="EMBL" id="TBU53130.1"/>
    </source>
</evidence>
<dbReference type="EMBL" id="ML145224">
    <property type="protein sequence ID" value="TBU53130.1"/>
    <property type="molecule type" value="Genomic_DNA"/>
</dbReference>
<evidence type="ECO:0000256" key="1">
    <source>
        <dbReference type="SAM" id="MobiDB-lite"/>
    </source>
</evidence>
<organism evidence="2 3">
    <name type="scientific">Dichomitus squalens</name>
    <dbReference type="NCBI Taxonomy" id="114155"/>
    <lineage>
        <taxon>Eukaryota</taxon>
        <taxon>Fungi</taxon>
        <taxon>Dikarya</taxon>
        <taxon>Basidiomycota</taxon>
        <taxon>Agaricomycotina</taxon>
        <taxon>Agaricomycetes</taxon>
        <taxon>Polyporales</taxon>
        <taxon>Polyporaceae</taxon>
        <taxon>Dichomitus</taxon>
    </lineage>
</organism>
<dbReference type="AlphaFoldDB" id="A0A4Q9PE22"/>
<accession>A0A4Q9PE22</accession>
<evidence type="ECO:0000313" key="3">
    <source>
        <dbReference type="Proteomes" id="UP000292082"/>
    </source>
</evidence>
<dbReference type="Proteomes" id="UP000292082">
    <property type="component" value="Unassembled WGS sequence"/>
</dbReference>
<keyword evidence="3" id="KW-1185">Reference proteome</keyword>
<feature type="region of interest" description="Disordered" evidence="1">
    <location>
        <begin position="93"/>
        <end position="113"/>
    </location>
</feature>
<gene>
    <name evidence="2" type="ORF">BD310DRAFT_952296</name>
</gene>
<reference evidence="2 3" key="1">
    <citation type="submission" date="2019-01" db="EMBL/GenBank/DDBJ databases">
        <title>Draft genome sequences of three monokaryotic isolates of the white-rot basidiomycete fungus Dichomitus squalens.</title>
        <authorList>
            <consortium name="DOE Joint Genome Institute"/>
            <person name="Lopez S.C."/>
            <person name="Andreopoulos B."/>
            <person name="Pangilinan J."/>
            <person name="Lipzen A."/>
            <person name="Riley R."/>
            <person name="Ahrendt S."/>
            <person name="Ng V."/>
            <person name="Barry K."/>
            <person name="Daum C."/>
            <person name="Grigoriev I.V."/>
            <person name="Hilden K.S."/>
            <person name="Makela M.R."/>
            <person name="de Vries R.P."/>
        </authorList>
    </citation>
    <scope>NUCLEOTIDE SEQUENCE [LARGE SCALE GENOMIC DNA]</scope>
    <source>
        <strain evidence="2 3">CBS 464.89</strain>
    </source>
</reference>
<proteinExistence type="predicted"/>
<name>A0A4Q9PE22_9APHY</name>
<sequence>MHRAEHVGTRHSALVHSRPYTLICRTNTVAPTPQKGSTRMQAVTHARAFVRRLHMQGQGKQAIELSARSRPYATASNPTHILTVLSPTTAIISRPTCPFSPDRPTTPQTNPIR</sequence>
<protein>
    <submittedName>
        <fullName evidence="2">Uncharacterized protein</fullName>
    </submittedName>
</protein>
<feature type="compositionally biased region" description="Polar residues" evidence="1">
    <location>
        <begin position="103"/>
        <end position="113"/>
    </location>
</feature>